<dbReference type="EMBL" id="CP001854">
    <property type="protein sequence ID" value="ADB52016.1"/>
    <property type="molecule type" value="Genomic_DNA"/>
</dbReference>
<dbReference type="CDD" id="cd04301">
    <property type="entry name" value="NAT_SF"/>
    <property type="match status" value="1"/>
</dbReference>
<dbReference type="Pfam" id="PF13508">
    <property type="entry name" value="Acetyltransf_7"/>
    <property type="match status" value="1"/>
</dbReference>
<proteinExistence type="predicted"/>
<reference evidence="3" key="2">
    <citation type="submission" date="2010-01" db="EMBL/GenBank/DDBJ databases">
        <title>The complete genome of Conexibacter woesei DSM 14684.</title>
        <authorList>
            <consortium name="US DOE Joint Genome Institute (JGI-PGF)"/>
            <person name="Lucas S."/>
            <person name="Copeland A."/>
            <person name="Lapidus A."/>
            <person name="Glavina del Rio T."/>
            <person name="Dalin E."/>
            <person name="Tice H."/>
            <person name="Bruce D."/>
            <person name="Goodwin L."/>
            <person name="Pitluck S."/>
            <person name="Kyrpides N."/>
            <person name="Mavromatis K."/>
            <person name="Ivanova N."/>
            <person name="Mikhailova N."/>
            <person name="Chertkov O."/>
            <person name="Brettin T."/>
            <person name="Detter J.C."/>
            <person name="Han C."/>
            <person name="Larimer F."/>
            <person name="Land M."/>
            <person name="Hauser L."/>
            <person name="Markowitz V."/>
            <person name="Cheng J.-F."/>
            <person name="Hugenholtz P."/>
            <person name="Woyke T."/>
            <person name="Wu D."/>
            <person name="Pukall R."/>
            <person name="Steenblock K."/>
            <person name="Schneider S."/>
            <person name="Klenk H.-P."/>
            <person name="Eisen J.A."/>
        </authorList>
    </citation>
    <scope>NUCLEOTIDE SEQUENCE [LARGE SCALE GENOMIC DNA]</scope>
    <source>
        <strain evidence="3">DSM 14684 / CIP 108061 / JCM 11494 / NBRC 100937 / ID131577</strain>
    </source>
</reference>
<dbReference type="SUPFAM" id="SSF55729">
    <property type="entry name" value="Acyl-CoA N-acyltransferases (Nat)"/>
    <property type="match status" value="1"/>
</dbReference>
<protein>
    <submittedName>
        <fullName evidence="2">GCN5-related N-acetyltransferase</fullName>
    </submittedName>
</protein>
<dbReference type="GO" id="GO:0016747">
    <property type="term" value="F:acyltransferase activity, transferring groups other than amino-acyl groups"/>
    <property type="evidence" value="ECO:0007669"/>
    <property type="project" value="InterPro"/>
</dbReference>
<dbReference type="InterPro" id="IPR000182">
    <property type="entry name" value="GNAT_dom"/>
</dbReference>
<dbReference type="KEGG" id="cwo:Cwoe_3599"/>
<dbReference type="RefSeq" id="WP_012935067.1">
    <property type="nucleotide sequence ID" value="NC_013739.1"/>
</dbReference>
<name>D3F0F6_CONWI</name>
<evidence type="ECO:0000313" key="2">
    <source>
        <dbReference type="EMBL" id="ADB52016.1"/>
    </source>
</evidence>
<feature type="domain" description="N-acetyltransferase" evidence="1">
    <location>
        <begin position="3"/>
        <end position="153"/>
    </location>
</feature>
<evidence type="ECO:0000259" key="1">
    <source>
        <dbReference type="PROSITE" id="PS51186"/>
    </source>
</evidence>
<reference evidence="2 3" key="1">
    <citation type="journal article" date="2010" name="Stand. Genomic Sci.">
        <title>Complete genome sequence of Conexibacter woesei type strain (ID131577).</title>
        <authorList>
            <person name="Pukall R."/>
            <person name="Lapidus A."/>
            <person name="Glavina Del Rio T."/>
            <person name="Copeland A."/>
            <person name="Tice H."/>
            <person name="Cheng J.-F."/>
            <person name="Lucas S."/>
            <person name="Chen F."/>
            <person name="Nolan M."/>
            <person name="Bruce D."/>
            <person name="Goodwin L."/>
            <person name="Pitluck S."/>
            <person name="Mavromatis K."/>
            <person name="Ivanova N."/>
            <person name="Ovchinnikova G."/>
            <person name="Pati A."/>
            <person name="Chen A."/>
            <person name="Palaniappan K."/>
            <person name="Land M."/>
            <person name="Hauser L."/>
            <person name="Chang Y.-J."/>
            <person name="Jeffries C.D."/>
            <person name="Chain P."/>
            <person name="Meincke L."/>
            <person name="Sims D."/>
            <person name="Brettin T."/>
            <person name="Detter J.C."/>
            <person name="Rohde M."/>
            <person name="Goeker M."/>
            <person name="Bristow J."/>
            <person name="Eisen J.A."/>
            <person name="Markowitz V."/>
            <person name="Kyrpides N.C."/>
            <person name="Klenk H.-P."/>
            <person name="Hugenholtz P."/>
        </authorList>
    </citation>
    <scope>NUCLEOTIDE SEQUENCE [LARGE SCALE GENOMIC DNA]</scope>
    <source>
        <strain evidence="3">DSM 14684 / CIP 108061 / JCM 11494 / NBRC 100937 / ID131577</strain>
    </source>
</reference>
<dbReference type="PROSITE" id="PS51186">
    <property type="entry name" value="GNAT"/>
    <property type="match status" value="1"/>
</dbReference>
<dbReference type="InterPro" id="IPR016181">
    <property type="entry name" value="Acyl_CoA_acyltransferase"/>
</dbReference>
<gene>
    <name evidence="2" type="ordered locus">Cwoe_3599</name>
</gene>
<keyword evidence="2" id="KW-0808">Transferase</keyword>
<dbReference type="Gene3D" id="3.40.630.30">
    <property type="match status" value="1"/>
</dbReference>
<organism evidence="2 3">
    <name type="scientific">Conexibacter woesei (strain DSM 14684 / CCUG 47730 / CIP 108061 / JCM 11494 / NBRC 100937 / ID131577)</name>
    <dbReference type="NCBI Taxonomy" id="469383"/>
    <lineage>
        <taxon>Bacteria</taxon>
        <taxon>Bacillati</taxon>
        <taxon>Actinomycetota</taxon>
        <taxon>Thermoleophilia</taxon>
        <taxon>Solirubrobacterales</taxon>
        <taxon>Conexibacteraceae</taxon>
        <taxon>Conexibacter</taxon>
    </lineage>
</organism>
<dbReference type="Proteomes" id="UP000008229">
    <property type="component" value="Chromosome"/>
</dbReference>
<keyword evidence="3" id="KW-1185">Reference proteome</keyword>
<dbReference type="AlphaFoldDB" id="D3F0F6"/>
<sequence length="177" mass="18753">MSLGLRPERQEDHAAARRVHERAFPTAAEADLVDALRAEGAVVPELCLVAVERGAERVLGHIVFSRARLDSGVPLLVLAPVAVDPDAQRRGIGGALVREALRRAPAAAPGVPLVSVLGHADYYPRFGFEPAAPLGIRAPFDVPDDAWMAFRLPAYPPPDQPAPTGVVVYADAFAAVS</sequence>
<evidence type="ECO:0000313" key="3">
    <source>
        <dbReference type="Proteomes" id="UP000008229"/>
    </source>
</evidence>
<accession>D3F0F6</accession>
<dbReference type="eggNOG" id="COG3153">
    <property type="taxonomic scope" value="Bacteria"/>
</dbReference>
<dbReference type="OrthoDB" id="9797178at2"/>
<dbReference type="HOGENOM" id="CLU_081840_1_0_11"/>
<dbReference type="STRING" id="469383.Cwoe_3599"/>